<gene>
    <name evidence="13" type="ORF">HCN44_007263</name>
</gene>
<dbReference type="PRINTS" id="PR00195">
    <property type="entry name" value="DYNAMIN"/>
</dbReference>
<dbReference type="PROSITE" id="PS51257">
    <property type="entry name" value="PROKAR_LIPOPROTEIN"/>
    <property type="match status" value="1"/>
</dbReference>
<keyword evidence="3" id="KW-0493">Microtubule</keyword>
<feature type="region of interest" description="Disordered" evidence="10">
    <location>
        <begin position="1122"/>
        <end position="1142"/>
    </location>
</feature>
<dbReference type="SMART" id="SM00053">
    <property type="entry name" value="DYNc"/>
    <property type="match status" value="2"/>
</dbReference>
<dbReference type="GO" id="GO:0005737">
    <property type="term" value="C:cytoplasm"/>
    <property type="evidence" value="ECO:0007669"/>
    <property type="project" value="TreeGrafter"/>
</dbReference>
<comment type="caution">
    <text evidence="13">The sequence shown here is derived from an EMBL/GenBank/DDBJ whole genome shotgun (WGS) entry which is preliminary data.</text>
</comment>
<evidence type="ECO:0000256" key="10">
    <source>
        <dbReference type="SAM" id="MobiDB-lite"/>
    </source>
</evidence>
<keyword evidence="6 9" id="KW-0342">GTP-binding</keyword>
<evidence type="ECO:0000259" key="11">
    <source>
        <dbReference type="PROSITE" id="PS51388"/>
    </source>
</evidence>
<reference evidence="13 14" key="1">
    <citation type="submission" date="2020-08" db="EMBL/GenBank/DDBJ databases">
        <title>Aphidius gifuensis genome sequencing and assembly.</title>
        <authorList>
            <person name="Du Z."/>
        </authorList>
    </citation>
    <scope>NUCLEOTIDE SEQUENCE [LARGE SCALE GENOMIC DNA]</scope>
    <source>
        <strain evidence="13">YNYX2018</strain>
        <tissue evidence="13">Adults</tissue>
    </source>
</reference>
<dbReference type="OrthoDB" id="5061070at2759"/>
<dbReference type="PROSITE" id="PS00410">
    <property type="entry name" value="G_DYNAMIN_1"/>
    <property type="match status" value="2"/>
</dbReference>
<name>A0A835CPA0_APHGI</name>
<feature type="domain" description="Dynamin-type G" evidence="12">
    <location>
        <begin position="23"/>
        <end position="287"/>
    </location>
</feature>
<protein>
    <recommendedName>
        <fullName evidence="1">dynamin GTPase</fullName>
        <ecNumber evidence="1">3.6.5.5</ecNumber>
    </recommendedName>
</protein>
<dbReference type="GO" id="GO:0005525">
    <property type="term" value="F:GTP binding"/>
    <property type="evidence" value="ECO:0007669"/>
    <property type="project" value="UniProtKB-KW"/>
</dbReference>
<evidence type="ECO:0000256" key="9">
    <source>
        <dbReference type="RuleBase" id="RU003932"/>
    </source>
</evidence>
<evidence type="ECO:0000256" key="7">
    <source>
        <dbReference type="ARBA" id="ARBA00023175"/>
    </source>
</evidence>
<dbReference type="InterPro" id="IPR020850">
    <property type="entry name" value="GED_dom"/>
</dbReference>
<dbReference type="InterPro" id="IPR001401">
    <property type="entry name" value="Dynamin_GTPase"/>
</dbReference>
<dbReference type="PANTHER" id="PTHR11566:SF212">
    <property type="entry name" value="DYNAMIN"/>
    <property type="match status" value="1"/>
</dbReference>
<evidence type="ECO:0000313" key="14">
    <source>
        <dbReference type="Proteomes" id="UP000639338"/>
    </source>
</evidence>
<evidence type="ECO:0000256" key="6">
    <source>
        <dbReference type="ARBA" id="ARBA00023134"/>
    </source>
</evidence>
<evidence type="ECO:0000259" key="12">
    <source>
        <dbReference type="PROSITE" id="PS51718"/>
    </source>
</evidence>
<evidence type="ECO:0000256" key="4">
    <source>
        <dbReference type="ARBA" id="ARBA00022741"/>
    </source>
</evidence>
<feature type="domain" description="Dynamin-type G" evidence="12">
    <location>
        <begin position="630"/>
        <end position="894"/>
    </location>
</feature>
<comment type="catalytic activity">
    <reaction evidence="8">
        <text>GTP + H2O = GDP + phosphate + H(+)</text>
        <dbReference type="Rhea" id="RHEA:19669"/>
        <dbReference type="ChEBI" id="CHEBI:15377"/>
        <dbReference type="ChEBI" id="CHEBI:15378"/>
        <dbReference type="ChEBI" id="CHEBI:37565"/>
        <dbReference type="ChEBI" id="CHEBI:43474"/>
        <dbReference type="ChEBI" id="CHEBI:58189"/>
        <dbReference type="EC" id="3.6.5.5"/>
    </reaction>
</comment>
<keyword evidence="14" id="KW-1185">Reference proteome</keyword>
<dbReference type="AlphaFoldDB" id="A0A835CPA0"/>
<evidence type="ECO:0000256" key="8">
    <source>
        <dbReference type="ARBA" id="ARBA00048040"/>
    </source>
</evidence>
<dbReference type="Pfam" id="PF01031">
    <property type="entry name" value="Dynamin_M"/>
    <property type="match status" value="2"/>
</dbReference>
<sequence length="1238" mass="141870">MKKLIPVINKIQNIVSQAGLNVELNLPQIVVIGCQSAGKSSVLENFVGKDFLPRGSGIVTRRPLVLQLITAKTEYAEFLHNAGRKYNISEVRNEIESETNRTEGKKGVSNRPINLTIYSPHVVNLTLVDLPGLIKISMDKQKPDIGKEIEKMVREYIEKKNSLILAVTPANSDLANSDALKLAQEIDPEGLRTIGVITKLDLMDKGTDARDVLENKVFKLLRGYIGVVSRSQQDIDENKDIGNALDAEKNFFLNHSSYKHMADRLGTEYLQHELNKQLTNHIHQTLPTLREQLQKQLIEIEEFIEKYDHFKVVDHPTKTKAMYQMLHQLSTDFEAEIGNYNLVEVRDAPYLGSKIYRLYHSTFPRDIATIIIDGKILDKQIEKIILDARGVKTGLFTPDVAFEAPVKKQIARLEDPSLQFISVITGIVDEIGKKIIHGELEDVQKKITNRISHYPKLRARVQQNMSVYIRQCEKICRDRLSLLIKFELTYLNTKHPDFMATTGAYQQFDHDVNEKGNVTDQRMTKQIELIRDYITSYMKIVKEKIIDLVPKAIQYTVIEATKTYLKEDLVIDLTQHVDQLMELSEDEARIRNEKAPNADQLVGHNAGMKKLIPVINKIRNIVSQAGLNVELNLPQIVVVGCQSAGKSSVLENFVGKDFLPRGSGIVTRRPLVLQLITAKTEYAEFLHNAGRKYNISEVRNEIESETNRTEGKKGVSNRPINLTIYSPHVVNLTLVDLPGLIKISIDKQKPDIGKEIEKMVREFIEKKNSLILAVTPADSDLANSDALKLAQEIDPEGLRTIGVITKLDLMDKGTDARDVLENKVFKLRRGYIGVVSRSQQDIDENKDIGNALEAEKQFFLNHPSYKHMADRLGTEYLQHELNKQLTNHIHATMSALREQLRKQLMETEDYIEKYDHFKVVDYLTKTKAMQQMLHQLSTDFEAEIANLSSKIYHLYHVIFPQDIGKIIIDGKILDKQIEKIIFDARGMYHLNIYHQVILNTTGVKTGLFTPDVAFEAPVKKQIARLEEPSLQFISVITGIVDEIGKKIIHGELEDVQKKITNRISYYPKLHERVKQNITSYIRKCEKICRDHLSFLIKFELTYLNTNHPDFMATTRRRNHISQSTAYQPVSHDNDENGTVTEQRMSKQVKVIRSYIDNYMKIVKERMIDLVPKAIQYTVIEATKIYIKEDLIIDLSAHVEQLMELSDDEVRIRNDKYQMRETYKEALRIIDDLSNTMHY</sequence>
<dbReference type="Pfam" id="PF00350">
    <property type="entry name" value="Dynamin_N"/>
    <property type="match status" value="2"/>
</dbReference>
<dbReference type="SMART" id="SM00302">
    <property type="entry name" value="GED"/>
    <property type="match status" value="2"/>
</dbReference>
<dbReference type="PANTHER" id="PTHR11566">
    <property type="entry name" value="DYNAMIN"/>
    <property type="match status" value="1"/>
</dbReference>
<feature type="domain" description="GED" evidence="11">
    <location>
        <begin position="1148"/>
        <end position="1237"/>
    </location>
</feature>
<dbReference type="InterPro" id="IPR027417">
    <property type="entry name" value="P-loop_NTPase"/>
</dbReference>
<dbReference type="GO" id="GO:0005874">
    <property type="term" value="C:microtubule"/>
    <property type="evidence" value="ECO:0007669"/>
    <property type="project" value="UniProtKB-KW"/>
</dbReference>
<dbReference type="InterPro" id="IPR000375">
    <property type="entry name" value="Dynamin_stalk"/>
</dbReference>
<keyword evidence="4 9" id="KW-0547">Nucleotide-binding</keyword>
<keyword evidence="7" id="KW-0505">Motor protein</keyword>
<dbReference type="Gene3D" id="3.40.50.300">
    <property type="entry name" value="P-loop containing nucleotide triphosphate hydrolases"/>
    <property type="match status" value="2"/>
</dbReference>
<evidence type="ECO:0000256" key="3">
    <source>
        <dbReference type="ARBA" id="ARBA00022701"/>
    </source>
</evidence>
<proteinExistence type="inferred from homology"/>
<keyword evidence="5" id="KW-0378">Hydrolase</keyword>
<comment type="similarity">
    <text evidence="9">Belongs to the TRAFAC class dynamin-like GTPase superfamily. Dynamin/Fzo/YdjA family.</text>
</comment>
<dbReference type="InterPro" id="IPR022812">
    <property type="entry name" value="Dynamin"/>
</dbReference>
<evidence type="ECO:0000256" key="5">
    <source>
        <dbReference type="ARBA" id="ARBA00022801"/>
    </source>
</evidence>
<dbReference type="InterPro" id="IPR003130">
    <property type="entry name" value="GED"/>
</dbReference>
<dbReference type="FunFam" id="3.40.50.300:FF:000045">
    <property type="entry name" value="dynamin-1 isoform X2"/>
    <property type="match status" value="2"/>
</dbReference>
<dbReference type="InterPro" id="IPR019762">
    <property type="entry name" value="Dynamin_GTPase_CS"/>
</dbReference>
<dbReference type="GO" id="GO:0005886">
    <property type="term" value="C:plasma membrane"/>
    <property type="evidence" value="ECO:0007669"/>
    <property type="project" value="TreeGrafter"/>
</dbReference>
<evidence type="ECO:0000256" key="1">
    <source>
        <dbReference type="ARBA" id="ARBA00011980"/>
    </source>
</evidence>
<feature type="domain" description="GED" evidence="11">
    <location>
        <begin position="527"/>
        <end position="616"/>
    </location>
</feature>
<dbReference type="PROSITE" id="PS51388">
    <property type="entry name" value="GED"/>
    <property type="match status" value="2"/>
</dbReference>
<dbReference type="EMBL" id="JACMRX010000005">
    <property type="protein sequence ID" value="KAF7988953.1"/>
    <property type="molecule type" value="Genomic_DNA"/>
</dbReference>
<dbReference type="InterPro" id="IPR030381">
    <property type="entry name" value="G_DYNAMIN_dom"/>
</dbReference>
<dbReference type="EC" id="3.6.5.5" evidence="1"/>
<dbReference type="PROSITE" id="PS51718">
    <property type="entry name" value="G_DYNAMIN_2"/>
    <property type="match status" value="2"/>
</dbReference>
<dbReference type="Pfam" id="PF02212">
    <property type="entry name" value="GED"/>
    <property type="match status" value="2"/>
</dbReference>
<evidence type="ECO:0000313" key="13">
    <source>
        <dbReference type="EMBL" id="KAF7988953.1"/>
    </source>
</evidence>
<dbReference type="InterPro" id="IPR045063">
    <property type="entry name" value="Dynamin_N"/>
</dbReference>
<dbReference type="GO" id="GO:0008017">
    <property type="term" value="F:microtubule binding"/>
    <property type="evidence" value="ECO:0007669"/>
    <property type="project" value="TreeGrafter"/>
</dbReference>
<dbReference type="CDD" id="cd08771">
    <property type="entry name" value="DLP_1"/>
    <property type="match status" value="2"/>
</dbReference>
<evidence type="ECO:0000256" key="2">
    <source>
        <dbReference type="ARBA" id="ARBA00022583"/>
    </source>
</evidence>
<dbReference type="GO" id="GO:0031623">
    <property type="term" value="P:receptor internalization"/>
    <property type="evidence" value="ECO:0007669"/>
    <property type="project" value="TreeGrafter"/>
</dbReference>
<dbReference type="Gene3D" id="1.20.120.1240">
    <property type="entry name" value="Dynamin, middle domain"/>
    <property type="match status" value="2"/>
</dbReference>
<organism evidence="13 14">
    <name type="scientific">Aphidius gifuensis</name>
    <name type="common">Parasitoid wasp</name>
    <dbReference type="NCBI Taxonomy" id="684658"/>
    <lineage>
        <taxon>Eukaryota</taxon>
        <taxon>Metazoa</taxon>
        <taxon>Ecdysozoa</taxon>
        <taxon>Arthropoda</taxon>
        <taxon>Hexapoda</taxon>
        <taxon>Insecta</taxon>
        <taxon>Pterygota</taxon>
        <taxon>Neoptera</taxon>
        <taxon>Endopterygota</taxon>
        <taxon>Hymenoptera</taxon>
        <taxon>Apocrita</taxon>
        <taxon>Ichneumonoidea</taxon>
        <taxon>Braconidae</taxon>
        <taxon>Aphidiinae</taxon>
        <taxon>Aphidius</taxon>
    </lineage>
</organism>
<keyword evidence="2" id="KW-0254">Endocytosis</keyword>
<accession>A0A835CPA0</accession>
<dbReference type="GO" id="GO:0003924">
    <property type="term" value="F:GTPase activity"/>
    <property type="evidence" value="ECO:0007669"/>
    <property type="project" value="InterPro"/>
</dbReference>
<dbReference type="SUPFAM" id="SSF52540">
    <property type="entry name" value="P-loop containing nucleoside triphosphate hydrolases"/>
    <property type="match status" value="2"/>
</dbReference>
<dbReference type="Proteomes" id="UP000639338">
    <property type="component" value="Unassembled WGS sequence"/>
</dbReference>